<evidence type="ECO:0000256" key="5">
    <source>
        <dbReference type="ARBA" id="ARBA00022692"/>
    </source>
</evidence>
<dbReference type="GO" id="GO:0033214">
    <property type="term" value="P:siderophore-iron import into cell"/>
    <property type="evidence" value="ECO:0007669"/>
    <property type="project" value="TreeGrafter"/>
</dbReference>
<dbReference type="InterPro" id="IPR037294">
    <property type="entry name" value="ABC_BtuC-like"/>
</dbReference>
<protein>
    <submittedName>
        <fullName evidence="8">Ferric hydroxamate ABC transporter</fullName>
    </submittedName>
</protein>
<dbReference type="GO" id="GO:0022857">
    <property type="term" value="F:transmembrane transporter activity"/>
    <property type="evidence" value="ECO:0007669"/>
    <property type="project" value="InterPro"/>
</dbReference>
<dbReference type="Pfam" id="PF01032">
    <property type="entry name" value="FecCD"/>
    <property type="match status" value="1"/>
</dbReference>
<comment type="similarity">
    <text evidence="2">Belongs to the binding-protein-dependent transport system permease family. FecCD subfamily.</text>
</comment>
<evidence type="ECO:0000313" key="9">
    <source>
        <dbReference type="Proteomes" id="UP000251123"/>
    </source>
</evidence>
<dbReference type="PANTHER" id="PTHR30472:SF37">
    <property type="entry name" value="FE(3+) DICITRATE TRANSPORT SYSTEM PERMEASE PROTEIN FECD-RELATED"/>
    <property type="match status" value="1"/>
</dbReference>
<keyword evidence="7" id="KW-0472">Membrane</keyword>
<dbReference type="GO" id="GO:0005886">
    <property type="term" value="C:plasma membrane"/>
    <property type="evidence" value="ECO:0007669"/>
    <property type="project" value="UniProtKB-SubCell"/>
</dbReference>
<dbReference type="InterPro" id="IPR000522">
    <property type="entry name" value="ABC_transptr_permease_BtuC"/>
</dbReference>
<dbReference type="Gene3D" id="1.10.3470.10">
    <property type="entry name" value="ABC transporter involved in vitamin B12 uptake, BtuC"/>
    <property type="match status" value="1"/>
</dbReference>
<proteinExistence type="inferred from homology"/>
<comment type="subcellular location">
    <subcellularLocation>
        <location evidence="1">Cell membrane</location>
        <topology evidence="1">Multi-pass membrane protein</topology>
    </subcellularLocation>
</comment>
<reference evidence="8 9" key="1">
    <citation type="submission" date="2018-06" db="EMBL/GenBank/DDBJ databases">
        <authorList>
            <consortium name="Pathogen Informatics"/>
            <person name="Doyle S."/>
        </authorList>
    </citation>
    <scope>NUCLEOTIDE SEQUENCE [LARGE SCALE GENOMIC DNA]</scope>
    <source>
        <strain evidence="8 9">NCTC9601</strain>
    </source>
</reference>
<dbReference type="Proteomes" id="UP000251123">
    <property type="component" value="Unassembled WGS sequence"/>
</dbReference>
<keyword evidence="3" id="KW-0813">Transport</keyword>
<evidence type="ECO:0000256" key="6">
    <source>
        <dbReference type="ARBA" id="ARBA00022989"/>
    </source>
</evidence>
<dbReference type="AlphaFoldDB" id="A0A2X3F9H6"/>
<keyword evidence="4" id="KW-1003">Cell membrane</keyword>
<dbReference type="SUPFAM" id="SSF81345">
    <property type="entry name" value="ABC transporter involved in vitamin B12 uptake, BtuC"/>
    <property type="match status" value="1"/>
</dbReference>
<evidence type="ECO:0000256" key="1">
    <source>
        <dbReference type="ARBA" id="ARBA00004651"/>
    </source>
</evidence>
<evidence type="ECO:0000256" key="2">
    <source>
        <dbReference type="ARBA" id="ARBA00007935"/>
    </source>
</evidence>
<evidence type="ECO:0000256" key="7">
    <source>
        <dbReference type="ARBA" id="ARBA00023136"/>
    </source>
</evidence>
<dbReference type="PANTHER" id="PTHR30472">
    <property type="entry name" value="FERRIC ENTEROBACTIN TRANSPORT SYSTEM PERMEASE PROTEIN"/>
    <property type="match status" value="1"/>
</dbReference>
<name>A0A2X3F9H6_KLEPN</name>
<evidence type="ECO:0000313" key="8">
    <source>
        <dbReference type="EMBL" id="SQC19460.1"/>
    </source>
</evidence>
<organism evidence="8 9">
    <name type="scientific">Klebsiella pneumoniae</name>
    <dbReference type="NCBI Taxonomy" id="573"/>
    <lineage>
        <taxon>Bacteria</taxon>
        <taxon>Pseudomonadati</taxon>
        <taxon>Pseudomonadota</taxon>
        <taxon>Gammaproteobacteria</taxon>
        <taxon>Enterobacterales</taxon>
        <taxon>Enterobacteriaceae</taxon>
        <taxon>Klebsiella/Raoultella group</taxon>
        <taxon>Klebsiella</taxon>
        <taxon>Klebsiella pneumoniae complex</taxon>
    </lineage>
</organism>
<evidence type="ECO:0000256" key="3">
    <source>
        <dbReference type="ARBA" id="ARBA00022448"/>
    </source>
</evidence>
<sequence length="205" mass="21681">MALSTAFTMLLMMLQASGDPRMAQILTWISGSTYSATPERVVRSGAVMLALLALAPLCRRWLTILPLGGEAARAVGMALTSSRIVLLLLAACLTAAATLTIRPAELCRADGAAYRADDGLPANPTAYGDFRADWRAAAGLRRLVRTDDDVPVSDPGGATVDLYRRALLYLFAEKAESLTVLDGFNIPGGAIAYRGYSAVRFGSPG</sequence>
<accession>A0A2X3F9H6</accession>
<keyword evidence="5" id="KW-0812">Transmembrane</keyword>
<gene>
    <name evidence="8" type="primary">fhuB_3</name>
    <name evidence="8" type="ORF">NCTC9601_05998</name>
</gene>
<evidence type="ECO:0000256" key="4">
    <source>
        <dbReference type="ARBA" id="ARBA00022475"/>
    </source>
</evidence>
<dbReference type="EMBL" id="UASN01000022">
    <property type="protein sequence ID" value="SQC19460.1"/>
    <property type="molecule type" value="Genomic_DNA"/>
</dbReference>
<keyword evidence="6" id="KW-1133">Transmembrane helix</keyword>